<organism evidence="1 2">
    <name type="scientific">Zosterops lateralis melanops</name>
    <dbReference type="NCBI Taxonomy" id="1220523"/>
    <lineage>
        <taxon>Eukaryota</taxon>
        <taxon>Metazoa</taxon>
        <taxon>Chordata</taxon>
        <taxon>Craniata</taxon>
        <taxon>Vertebrata</taxon>
        <taxon>Euteleostomi</taxon>
        <taxon>Archelosauria</taxon>
        <taxon>Archosauria</taxon>
        <taxon>Dinosauria</taxon>
        <taxon>Saurischia</taxon>
        <taxon>Theropoda</taxon>
        <taxon>Coelurosauria</taxon>
        <taxon>Aves</taxon>
        <taxon>Neognathae</taxon>
        <taxon>Neoaves</taxon>
        <taxon>Telluraves</taxon>
        <taxon>Australaves</taxon>
        <taxon>Passeriformes</taxon>
        <taxon>Sylvioidea</taxon>
        <taxon>Zosteropidae</taxon>
        <taxon>Zosterops</taxon>
    </lineage>
</organism>
<dbReference type="Ensembl" id="ENSZLMT00000018414.1">
    <property type="protein sequence ID" value="ENSZLMP00000017911.1"/>
    <property type="gene ID" value="ENSZLMG00000012428.1"/>
</dbReference>
<sequence length="193" mass="20053">VGGQDDDQGVPQELQVLGVHVQLLTVEFAQGSKTFLDAVQVLDGLREGGEHLLAMGLHLGVTNDGRGAGQVPKGGKEPLGPGLDSPGQGLAAALGHVDLAPEAGDELLLLGCPVHHGVDTPRVSLVRTAPALSSPGPCETWKIQRQAQPRQSQLWAHPGSSLIFIRGVNFKSVLNPPLSALEAAAWLGGLGRF</sequence>
<keyword evidence="2" id="KW-1185">Reference proteome</keyword>
<evidence type="ECO:0000313" key="1">
    <source>
        <dbReference type="Ensembl" id="ENSZLMP00000017911.1"/>
    </source>
</evidence>
<name>A0A8D2PUF8_ZOSLA</name>
<reference evidence="1" key="1">
    <citation type="submission" date="2025-08" db="UniProtKB">
        <authorList>
            <consortium name="Ensembl"/>
        </authorList>
    </citation>
    <scope>IDENTIFICATION</scope>
</reference>
<accession>A0A8D2PUF8</accession>
<proteinExistence type="predicted"/>
<reference evidence="1" key="2">
    <citation type="submission" date="2025-09" db="UniProtKB">
        <authorList>
            <consortium name="Ensembl"/>
        </authorList>
    </citation>
    <scope>IDENTIFICATION</scope>
</reference>
<protein>
    <submittedName>
        <fullName evidence="1">Uncharacterized protein</fullName>
    </submittedName>
</protein>
<dbReference type="AlphaFoldDB" id="A0A8D2PUF8"/>
<dbReference type="Proteomes" id="UP000694401">
    <property type="component" value="Unassembled WGS sequence"/>
</dbReference>
<evidence type="ECO:0000313" key="2">
    <source>
        <dbReference type="Proteomes" id="UP000694401"/>
    </source>
</evidence>